<keyword evidence="3" id="KW-1185">Reference proteome</keyword>
<evidence type="ECO:0000313" key="2">
    <source>
        <dbReference type="EMBL" id="KAK7342998.1"/>
    </source>
</evidence>
<dbReference type="Pfam" id="PF16719">
    <property type="entry name" value="SAWADEE"/>
    <property type="match status" value="1"/>
</dbReference>
<gene>
    <name evidence="2" type="ORF">VNO80_25959</name>
</gene>
<proteinExistence type="predicted"/>
<protein>
    <recommendedName>
        <fullName evidence="1">SAWADEE domain-containing protein</fullName>
    </recommendedName>
</protein>
<reference evidence="2 3" key="1">
    <citation type="submission" date="2024-01" db="EMBL/GenBank/DDBJ databases">
        <title>The genomes of 5 underutilized Papilionoideae crops provide insights into root nodulation and disease resistanc.</title>
        <authorList>
            <person name="Jiang F."/>
        </authorList>
    </citation>
    <scope>NUCLEOTIDE SEQUENCE [LARGE SCALE GENOMIC DNA]</scope>
    <source>
        <strain evidence="2">JINMINGXINNONG_FW02</strain>
        <tissue evidence="2">Leaves</tissue>
    </source>
</reference>
<dbReference type="InterPro" id="IPR032001">
    <property type="entry name" value="SAWADEE_dom"/>
</dbReference>
<dbReference type="PANTHER" id="PTHR36384:SF1">
    <property type="entry name" value="SAWADEE PROTEIN"/>
    <property type="match status" value="1"/>
</dbReference>
<accession>A0AAN9M0F6</accession>
<dbReference type="AlphaFoldDB" id="A0AAN9M0F6"/>
<comment type="caution">
    <text evidence="2">The sequence shown here is derived from an EMBL/GenBank/DDBJ whole genome shotgun (WGS) entry which is preliminary data.</text>
</comment>
<dbReference type="GO" id="GO:0003682">
    <property type="term" value="F:chromatin binding"/>
    <property type="evidence" value="ECO:0007669"/>
    <property type="project" value="InterPro"/>
</dbReference>
<evidence type="ECO:0000313" key="3">
    <source>
        <dbReference type="Proteomes" id="UP001374584"/>
    </source>
</evidence>
<feature type="domain" description="SAWADEE" evidence="1">
    <location>
        <begin position="7"/>
        <end position="146"/>
    </location>
</feature>
<evidence type="ECO:0000259" key="1">
    <source>
        <dbReference type="Pfam" id="PF16719"/>
    </source>
</evidence>
<dbReference type="Proteomes" id="UP001374584">
    <property type="component" value="Unassembled WGS sequence"/>
</dbReference>
<sequence>MANENGYTMEFRGYRDGAWYTARVSLEGETLRVWCVDFPDECANAFEAPQFGECEQLHDFKSRFRPLSKQLQDSECGLLAKGTRVCACQRFGDDDLRFYDAVVDGVQRRKHSLTTEEKSCSCNFILFWLQGPNAGNLTAATIVDICIVQSEGELDPVLVSFLEMAKGKIDLFSSRSVSASKGVSSMEMVPEWNKSLGTTCEIDYFERIEKEKRHAKPSVAEVFSPEVSCDDMKDWDLEGTKNVCMILIANIDRELCPSTVTQFLHRHTSVSARVLIFPNLSSEVHTRGAIILDSEKEFQKMCGFLNDPNCIITSSTGRPWVILEKLVGLEKIKSSIGTLGYISTSLPQNGKGGTSNNLKVLHSGTQEFKRASDMRDLFLEFISHQELLHKRLALEERRVFTDEQLTCLD</sequence>
<dbReference type="EMBL" id="JAYMYR010000009">
    <property type="protein sequence ID" value="KAK7342998.1"/>
    <property type="molecule type" value="Genomic_DNA"/>
</dbReference>
<name>A0AAN9M0F6_PHACN</name>
<dbReference type="PANTHER" id="PTHR36384">
    <property type="entry name" value="SAWADEE PROTEIN"/>
    <property type="match status" value="1"/>
</dbReference>
<organism evidence="2 3">
    <name type="scientific">Phaseolus coccineus</name>
    <name type="common">Scarlet runner bean</name>
    <name type="synonym">Phaseolus multiflorus</name>
    <dbReference type="NCBI Taxonomy" id="3886"/>
    <lineage>
        <taxon>Eukaryota</taxon>
        <taxon>Viridiplantae</taxon>
        <taxon>Streptophyta</taxon>
        <taxon>Embryophyta</taxon>
        <taxon>Tracheophyta</taxon>
        <taxon>Spermatophyta</taxon>
        <taxon>Magnoliopsida</taxon>
        <taxon>eudicotyledons</taxon>
        <taxon>Gunneridae</taxon>
        <taxon>Pentapetalae</taxon>
        <taxon>rosids</taxon>
        <taxon>fabids</taxon>
        <taxon>Fabales</taxon>
        <taxon>Fabaceae</taxon>
        <taxon>Papilionoideae</taxon>
        <taxon>50 kb inversion clade</taxon>
        <taxon>NPAAA clade</taxon>
        <taxon>indigoferoid/millettioid clade</taxon>
        <taxon>Phaseoleae</taxon>
        <taxon>Phaseolus</taxon>
    </lineage>
</organism>
<dbReference type="Gene3D" id="2.30.30.140">
    <property type="match status" value="1"/>
</dbReference>